<dbReference type="SUPFAM" id="SSF51905">
    <property type="entry name" value="FAD/NAD(P)-binding domain"/>
    <property type="match status" value="1"/>
</dbReference>
<evidence type="ECO:0000256" key="5">
    <source>
        <dbReference type="ARBA" id="ARBA00023027"/>
    </source>
</evidence>
<keyword evidence="5" id="KW-0520">NAD</keyword>
<proteinExistence type="predicted"/>
<name>A0ABW3HZV0_9FLAO</name>
<dbReference type="Gene3D" id="3.90.660.50">
    <property type="match status" value="1"/>
</dbReference>
<evidence type="ECO:0000313" key="7">
    <source>
        <dbReference type="Proteomes" id="UP001596997"/>
    </source>
</evidence>
<keyword evidence="3" id="KW-0274">FAD</keyword>
<evidence type="ECO:0000256" key="3">
    <source>
        <dbReference type="ARBA" id="ARBA00022827"/>
    </source>
</evidence>
<keyword evidence="4" id="KW-0521">NADP</keyword>
<dbReference type="InterPro" id="IPR052206">
    <property type="entry name" value="Retinol_saturase"/>
</dbReference>
<gene>
    <name evidence="6" type="ORF">ACFQ1O_03540</name>
</gene>
<sequence>MISKEVVVKTKEVDELIIGAGLTGLIYGITLLEKKKNVALVEGHIYPGGYATSFVRNKRKYRFDCSQHKITGLSENGNLRDVFKRIDLWDKLDFKYFDELFSIHVQGEYYHIPGNITDIEKYLNEKFPNEKEGLDKFFHDINTIGYQNYMFARMLLGEYQLNRDLLPETRQLQKLTAKQYFQSYFNDDRLIEVLSATAMYLGTHANEANAVYFLHYLYTAFGTRSGYVLGTAQSLSNFLLKEFKDRGGYVSLKDTVHGIDLDEQGDIAQVNSKKHSFITKTVTATCSPNNVMNMLPSFKGKEVFENKLQDLEFGWGHFCVYIITDVDPEELGFTQEEYIFVSDEGDLLTPEEKESDVRYDRLSLSVTNYHKMDPECGKTVQLIVLDHKSDWFELEEEDYLLRKEQIQEQIIKRAYKYFPKLEGHIVYKESSTPRTNKKYTNSPGGSAFGYKISPNDNMRFLSKSPVKGLKFAGTWTSGAGYEAAMCQGFMHAKLSLKNMN</sequence>
<evidence type="ECO:0000256" key="2">
    <source>
        <dbReference type="ARBA" id="ARBA00022729"/>
    </source>
</evidence>
<dbReference type="Gene3D" id="3.50.50.60">
    <property type="entry name" value="FAD/NAD(P)-binding domain"/>
    <property type="match status" value="1"/>
</dbReference>
<keyword evidence="1" id="KW-0285">Flavoprotein</keyword>
<dbReference type="InterPro" id="IPR036188">
    <property type="entry name" value="FAD/NAD-bd_sf"/>
</dbReference>
<dbReference type="Proteomes" id="UP001596997">
    <property type="component" value="Unassembled WGS sequence"/>
</dbReference>
<evidence type="ECO:0000313" key="6">
    <source>
        <dbReference type="EMBL" id="MFD0963075.1"/>
    </source>
</evidence>
<protein>
    <submittedName>
        <fullName evidence="6">Phytoene desaturase family protein</fullName>
    </submittedName>
</protein>
<organism evidence="6 7">
    <name type="scientific">Pseudofulvibacter geojedonensis</name>
    <dbReference type="NCBI Taxonomy" id="1123758"/>
    <lineage>
        <taxon>Bacteria</taxon>
        <taxon>Pseudomonadati</taxon>
        <taxon>Bacteroidota</taxon>
        <taxon>Flavobacteriia</taxon>
        <taxon>Flavobacteriales</taxon>
        <taxon>Flavobacteriaceae</taxon>
        <taxon>Pseudofulvibacter</taxon>
    </lineage>
</organism>
<dbReference type="Pfam" id="PF13450">
    <property type="entry name" value="NAD_binding_8"/>
    <property type="match status" value="1"/>
</dbReference>
<reference evidence="7" key="1">
    <citation type="journal article" date="2019" name="Int. J. Syst. Evol. Microbiol.">
        <title>The Global Catalogue of Microorganisms (GCM) 10K type strain sequencing project: providing services to taxonomists for standard genome sequencing and annotation.</title>
        <authorList>
            <consortium name="The Broad Institute Genomics Platform"/>
            <consortium name="The Broad Institute Genome Sequencing Center for Infectious Disease"/>
            <person name="Wu L."/>
            <person name="Ma J."/>
        </authorList>
    </citation>
    <scope>NUCLEOTIDE SEQUENCE [LARGE SCALE GENOMIC DNA]</scope>
    <source>
        <strain evidence="7">CCUG 62114</strain>
    </source>
</reference>
<dbReference type="PANTHER" id="PTHR46091">
    <property type="entry name" value="BLR7054 PROTEIN"/>
    <property type="match status" value="1"/>
</dbReference>
<keyword evidence="7" id="KW-1185">Reference proteome</keyword>
<accession>A0ABW3HZV0</accession>
<dbReference type="EMBL" id="JBHTJM010000003">
    <property type="protein sequence ID" value="MFD0963075.1"/>
    <property type="molecule type" value="Genomic_DNA"/>
</dbReference>
<keyword evidence="2" id="KW-0732">Signal</keyword>
<evidence type="ECO:0000256" key="4">
    <source>
        <dbReference type="ARBA" id="ARBA00022857"/>
    </source>
</evidence>
<evidence type="ECO:0000256" key="1">
    <source>
        <dbReference type="ARBA" id="ARBA00022630"/>
    </source>
</evidence>
<comment type="caution">
    <text evidence="6">The sequence shown here is derived from an EMBL/GenBank/DDBJ whole genome shotgun (WGS) entry which is preliminary data.</text>
</comment>
<dbReference type="PANTHER" id="PTHR46091:SF3">
    <property type="entry name" value="AMINE OXIDASE DOMAIN-CONTAINING PROTEIN"/>
    <property type="match status" value="1"/>
</dbReference>
<dbReference type="RefSeq" id="WP_377713410.1">
    <property type="nucleotide sequence ID" value="NZ_JBHTJM010000003.1"/>
</dbReference>